<evidence type="ECO:0000256" key="2">
    <source>
        <dbReference type="ARBA" id="ARBA00022692"/>
    </source>
</evidence>
<accession>A0ABQ2JY32</accession>
<dbReference type="InterPro" id="IPR006260">
    <property type="entry name" value="TonB/TolA_C"/>
</dbReference>
<evidence type="ECO:0000256" key="3">
    <source>
        <dbReference type="ARBA" id="ARBA00022989"/>
    </source>
</evidence>
<evidence type="ECO:0000313" key="8">
    <source>
        <dbReference type="Proteomes" id="UP000605099"/>
    </source>
</evidence>
<sequence>MTQADFRMDRRKRWGIAATVLLIHVVVVAALIRAFTPDFATDVVRTMTQAFTVTPEPPAPEPEASTSPEPSAALRDKEGAAGAAGRKAKPREVAAPKAKVVVKPTQAPPVAGEGDENASGAKTEGEGSGASGSGLGTGAGASGTGQGGGGQAAPTVKIKGDINSAKDYPRSSRDRRIGASVTIDLTVGTDGRVKACRIVQPSPDPVADRITCELATKRFRFRPALDNAGRPIEAVYRWRQRWFY</sequence>
<evidence type="ECO:0000256" key="1">
    <source>
        <dbReference type="ARBA" id="ARBA00004167"/>
    </source>
</evidence>
<organism evidence="7 8">
    <name type="scientific">Novosphingobium indicum</name>
    <dbReference type="NCBI Taxonomy" id="462949"/>
    <lineage>
        <taxon>Bacteria</taxon>
        <taxon>Pseudomonadati</taxon>
        <taxon>Pseudomonadota</taxon>
        <taxon>Alphaproteobacteria</taxon>
        <taxon>Sphingomonadales</taxon>
        <taxon>Sphingomonadaceae</taxon>
        <taxon>Novosphingobium</taxon>
    </lineage>
</organism>
<feature type="region of interest" description="Disordered" evidence="5">
    <location>
        <begin position="53"/>
        <end position="156"/>
    </location>
</feature>
<protein>
    <recommendedName>
        <fullName evidence="6">TonB C-terminal domain-containing protein</fullName>
    </recommendedName>
</protein>
<evidence type="ECO:0000313" key="7">
    <source>
        <dbReference type="EMBL" id="GGN58210.1"/>
    </source>
</evidence>
<evidence type="ECO:0000259" key="6">
    <source>
        <dbReference type="PROSITE" id="PS52015"/>
    </source>
</evidence>
<comment type="caution">
    <text evidence="7">The sequence shown here is derived from an EMBL/GenBank/DDBJ whole genome shotgun (WGS) entry which is preliminary data.</text>
</comment>
<dbReference type="NCBIfam" id="TIGR01352">
    <property type="entry name" value="tonB_Cterm"/>
    <property type="match status" value="1"/>
</dbReference>
<dbReference type="EMBL" id="BMLK01000022">
    <property type="protein sequence ID" value="GGN58210.1"/>
    <property type="molecule type" value="Genomic_DNA"/>
</dbReference>
<proteinExistence type="predicted"/>
<keyword evidence="3" id="KW-1133">Transmembrane helix</keyword>
<keyword evidence="2" id="KW-0812">Transmembrane</keyword>
<dbReference type="Gene3D" id="3.30.1150.10">
    <property type="match status" value="1"/>
</dbReference>
<name>A0ABQ2JY32_9SPHN</name>
<feature type="domain" description="TonB C-terminal" evidence="6">
    <location>
        <begin position="153"/>
        <end position="244"/>
    </location>
</feature>
<dbReference type="Pfam" id="PF03544">
    <property type="entry name" value="TonB_C"/>
    <property type="match status" value="1"/>
</dbReference>
<feature type="compositionally biased region" description="Low complexity" evidence="5">
    <location>
        <begin position="93"/>
        <end position="111"/>
    </location>
</feature>
<keyword evidence="8" id="KW-1185">Reference proteome</keyword>
<dbReference type="InterPro" id="IPR037682">
    <property type="entry name" value="TonB_C"/>
</dbReference>
<evidence type="ECO:0000256" key="4">
    <source>
        <dbReference type="ARBA" id="ARBA00023136"/>
    </source>
</evidence>
<feature type="compositionally biased region" description="Low complexity" evidence="5">
    <location>
        <begin position="62"/>
        <end position="73"/>
    </location>
</feature>
<keyword evidence="4" id="KW-0472">Membrane</keyword>
<dbReference type="SUPFAM" id="SSF74653">
    <property type="entry name" value="TolA/TonB C-terminal domain"/>
    <property type="match status" value="1"/>
</dbReference>
<reference evidence="8" key="1">
    <citation type="journal article" date="2019" name="Int. J. Syst. Evol. Microbiol.">
        <title>The Global Catalogue of Microorganisms (GCM) 10K type strain sequencing project: providing services to taxonomists for standard genome sequencing and annotation.</title>
        <authorList>
            <consortium name="The Broad Institute Genomics Platform"/>
            <consortium name="The Broad Institute Genome Sequencing Center for Infectious Disease"/>
            <person name="Wu L."/>
            <person name="Ma J."/>
        </authorList>
    </citation>
    <scope>NUCLEOTIDE SEQUENCE [LARGE SCALE GENOMIC DNA]</scope>
    <source>
        <strain evidence="8">CGMCC 1.6784</strain>
    </source>
</reference>
<feature type="compositionally biased region" description="Gly residues" evidence="5">
    <location>
        <begin position="126"/>
        <end position="151"/>
    </location>
</feature>
<gene>
    <name evidence="7" type="ORF">GCM10011349_37540</name>
</gene>
<evidence type="ECO:0000256" key="5">
    <source>
        <dbReference type="SAM" id="MobiDB-lite"/>
    </source>
</evidence>
<dbReference type="PROSITE" id="PS52015">
    <property type="entry name" value="TONB_CTD"/>
    <property type="match status" value="1"/>
</dbReference>
<dbReference type="Proteomes" id="UP000605099">
    <property type="component" value="Unassembled WGS sequence"/>
</dbReference>
<comment type="subcellular location">
    <subcellularLocation>
        <location evidence="1">Membrane</location>
        <topology evidence="1">Single-pass membrane protein</topology>
    </subcellularLocation>
</comment>